<protein>
    <recommendedName>
        <fullName evidence="3">Dynactin subunit 3</fullName>
    </recommendedName>
</protein>
<accession>A0AAN9TPG4</accession>
<reference evidence="1 2" key="1">
    <citation type="submission" date="2024-03" db="EMBL/GenBank/DDBJ databases">
        <title>Adaptation during the transition from Ophiocordyceps entomopathogen to insect associate is accompanied by gene loss and intensified selection.</title>
        <authorList>
            <person name="Ward C.M."/>
            <person name="Onetto C.A."/>
            <person name="Borneman A.R."/>
        </authorList>
    </citation>
    <scope>NUCLEOTIDE SEQUENCE [LARGE SCALE GENOMIC DNA]</scope>
    <source>
        <strain evidence="1">AWRI1</strain>
        <tissue evidence="1">Single Adult Female</tissue>
    </source>
</reference>
<dbReference type="AlphaFoldDB" id="A0AAN9TPG4"/>
<dbReference type="GO" id="GO:0061640">
    <property type="term" value="P:cytoskeleton-dependent cytokinesis"/>
    <property type="evidence" value="ECO:0007669"/>
    <property type="project" value="InterPro"/>
</dbReference>
<name>A0AAN9TPG4_9HEMI</name>
<dbReference type="Pfam" id="PF07426">
    <property type="entry name" value="Dynactin_p22"/>
    <property type="match status" value="1"/>
</dbReference>
<gene>
    <name evidence="1" type="ORF">V9T40_009149</name>
</gene>
<dbReference type="InterPro" id="IPR009991">
    <property type="entry name" value="DCTN3"/>
</dbReference>
<evidence type="ECO:0000313" key="2">
    <source>
        <dbReference type="Proteomes" id="UP001367676"/>
    </source>
</evidence>
<keyword evidence="2" id="KW-1185">Reference proteome</keyword>
<dbReference type="GO" id="GO:0005869">
    <property type="term" value="C:dynactin complex"/>
    <property type="evidence" value="ECO:0007669"/>
    <property type="project" value="InterPro"/>
</dbReference>
<sequence length="186" mass="20938">MEDSKTLRILEDRVKKLESKIASKIPLDSVNISKVKPILNALHEVDTVLISTLSGHDKISALLKKVGILEEICDPSYLQTHFGLDSKLETILASEADLLFLNQGLQRLEQLDSALNKDDIEKLISNLDRLNKLNSSVLQSKEECDKQTAEVKRLVSDYKQSLINLTELFAEVETLIIKLENESPKK</sequence>
<evidence type="ECO:0008006" key="3">
    <source>
        <dbReference type="Google" id="ProtNLM"/>
    </source>
</evidence>
<organism evidence="1 2">
    <name type="scientific">Parthenolecanium corni</name>
    <dbReference type="NCBI Taxonomy" id="536013"/>
    <lineage>
        <taxon>Eukaryota</taxon>
        <taxon>Metazoa</taxon>
        <taxon>Ecdysozoa</taxon>
        <taxon>Arthropoda</taxon>
        <taxon>Hexapoda</taxon>
        <taxon>Insecta</taxon>
        <taxon>Pterygota</taxon>
        <taxon>Neoptera</taxon>
        <taxon>Paraneoptera</taxon>
        <taxon>Hemiptera</taxon>
        <taxon>Sternorrhyncha</taxon>
        <taxon>Coccoidea</taxon>
        <taxon>Coccidae</taxon>
        <taxon>Parthenolecanium</taxon>
    </lineage>
</organism>
<dbReference type="Proteomes" id="UP001367676">
    <property type="component" value="Unassembled WGS sequence"/>
</dbReference>
<proteinExistence type="predicted"/>
<evidence type="ECO:0000313" key="1">
    <source>
        <dbReference type="EMBL" id="KAK7601708.1"/>
    </source>
</evidence>
<dbReference type="PANTHER" id="PTHR28360:SF1">
    <property type="entry name" value="DYNACTIN SUBUNIT 3"/>
    <property type="match status" value="1"/>
</dbReference>
<dbReference type="PANTHER" id="PTHR28360">
    <property type="entry name" value="DYNACTIN SUBUNIT 3"/>
    <property type="match status" value="1"/>
</dbReference>
<comment type="caution">
    <text evidence="1">The sequence shown here is derived from an EMBL/GenBank/DDBJ whole genome shotgun (WGS) entry which is preliminary data.</text>
</comment>
<dbReference type="EMBL" id="JBBCAQ010000010">
    <property type="protein sequence ID" value="KAK7601708.1"/>
    <property type="molecule type" value="Genomic_DNA"/>
</dbReference>